<dbReference type="Gene3D" id="2.40.110.10">
    <property type="entry name" value="Butyryl-CoA Dehydrogenase, subunit A, domain 2"/>
    <property type="match status" value="1"/>
</dbReference>
<dbReference type="Pfam" id="PF00441">
    <property type="entry name" value="Acyl-CoA_dh_1"/>
    <property type="match status" value="1"/>
</dbReference>
<dbReference type="CDD" id="cd00567">
    <property type="entry name" value="ACAD"/>
    <property type="match status" value="1"/>
</dbReference>
<dbReference type="InterPro" id="IPR009100">
    <property type="entry name" value="AcylCoA_DH/oxidase_NM_dom_sf"/>
</dbReference>
<dbReference type="Pfam" id="PF02770">
    <property type="entry name" value="Acyl-CoA_dh_M"/>
    <property type="match status" value="1"/>
</dbReference>
<organism evidence="9 10">
    <name type="scientific">Pseudoglutamicibacter albus</name>
    <dbReference type="NCBI Taxonomy" id="98671"/>
    <lineage>
        <taxon>Bacteria</taxon>
        <taxon>Bacillati</taxon>
        <taxon>Actinomycetota</taxon>
        <taxon>Actinomycetes</taxon>
        <taxon>Micrococcales</taxon>
        <taxon>Micrococcaceae</taxon>
        <taxon>Pseudoglutamicibacter</taxon>
    </lineage>
</organism>
<comment type="similarity">
    <text evidence="2 5">Belongs to the acyl-CoA dehydrogenase family.</text>
</comment>
<keyword evidence="4 5" id="KW-0274">FAD</keyword>
<dbReference type="InterPro" id="IPR037069">
    <property type="entry name" value="AcylCoA_DH/ox_N_sf"/>
</dbReference>
<evidence type="ECO:0000313" key="10">
    <source>
        <dbReference type="Proteomes" id="UP001180715"/>
    </source>
</evidence>
<dbReference type="InterPro" id="IPR036250">
    <property type="entry name" value="AcylCo_DH-like_C"/>
</dbReference>
<sequence>MDKIAGNVGNSNLDAGNAVPFSTREDSPEIANLRTKVRGVLRDLVTPERLIKHDEEEVYDVELFEALAAEGLVGLGTEIDGAGPKHARQVTVLEELGAGATSMAVSMVVQYMGVELLHRYGSARQKAEWLAPLLTGSARMSFGLSEPAGGTDVARQMATTASQRSDGSWVINGAKKWIGGASTATFIILLARTEPVDKRVIDGITMFIVPRDTPGITTTPIDTMGIRALEQADVVLNDVVVPQESVLGEVGKGFRSVLATLNGERLNGAAVALGIARGALAYAVDYANERHAFDRPIGSFQGLQHPMVDALTRVESARHLVYNGAEMSDQGSGEAVENLSGLAKLAAAEAATTATDVGMRVMGGWGFHRHLPMQRYFRDARLYTFAPLTDEMIRNQLAQRHLGLPRST</sequence>
<evidence type="ECO:0000256" key="1">
    <source>
        <dbReference type="ARBA" id="ARBA00001974"/>
    </source>
</evidence>
<dbReference type="SUPFAM" id="SSF56645">
    <property type="entry name" value="Acyl-CoA dehydrogenase NM domain-like"/>
    <property type="match status" value="1"/>
</dbReference>
<comment type="caution">
    <text evidence="9">The sequence shown here is derived from an EMBL/GenBank/DDBJ whole genome shotgun (WGS) entry which is preliminary data.</text>
</comment>
<evidence type="ECO:0000259" key="7">
    <source>
        <dbReference type="Pfam" id="PF02770"/>
    </source>
</evidence>
<evidence type="ECO:0000256" key="4">
    <source>
        <dbReference type="ARBA" id="ARBA00022827"/>
    </source>
</evidence>
<dbReference type="InterPro" id="IPR006091">
    <property type="entry name" value="Acyl-CoA_Oxase/DH_mid-dom"/>
</dbReference>
<feature type="domain" description="Acyl-CoA dehydrogenase/oxidase N-terminal" evidence="8">
    <location>
        <begin position="28"/>
        <end position="136"/>
    </location>
</feature>
<dbReference type="InterPro" id="IPR013786">
    <property type="entry name" value="AcylCoA_DH/ox_N"/>
</dbReference>
<evidence type="ECO:0000313" key="9">
    <source>
        <dbReference type="EMBL" id="MDR7292849.1"/>
    </source>
</evidence>
<gene>
    <name evidence="9" type="ORF">J2S67_000117</name>
</gene>
<dbReference type="PANTHER" id="PTHR43884:SF34">
    <property type="entry name" value="ACYL-COA DEHYDROGENASE FAMILY PROTEIN"/>
    <property type="match status" value="1"/>
</dbReference>
<dbReference type="Gene3D" id="1.10.540.10">
    <property type="entry name" value="Acyl-CoA dehydrogenase/oxidase, N-terminal domain"/>
    <property type="match status" value="1"/>
</dbReference>
<dbReference type="Gene3D" id="1.20.140.10">
    <property type="entry name" value="Butyryl-CoA Dehydrogenase, subunit A, domain 3"/>
    <property type="match status" value="1"/>
</dbReference>
<keyword evidence="10" id="KW-1185">Reference proteome</keyword>
<evidence type="ECO:0000256" key="3">
    <source>
        <dbReference type="ARBA" id="ARBA00022630"/>
    </source>
</evidence>
<dbReference type="InterPro" id="IPR009075">
    <property type="entry name" value="AcylCo_DH/oxidase_C"/>
</dbReference>
<keyword evidence="5" id="KW-0560">Oxidoreductase</keyword>
<dbReference type="EMBL" id="JAVDXX010000001">
    <property type="protein sequence ID" value="MDR7292849.1"/>
    <property type="molecule type" value="Genomic_DNA"/>
</dbReference>
<protein>
    <submittedName>
        <fullName evidence="9">Alkylation response protein AidB-like acyl-CoA dehydrogenase</fullName>
    </submittedName>
</protein>
<evidence type="ECO:0000256" key="5">
    <source>
        <dbReference type="RuleBase" id="RU362125"/>
    </source>
</evidence>
<feature type="domain" description="Acyl-CoA dehydrogenase/oxidase C-terminal" evidence="6">
    <location>
        <begin position="251"/>
        <end position="400"/>
    </location>
</feature>
<proteinExistence type="inferred from homology"/>
<keyword evidence="3 5" id="KW-0285">Flavoprotein</keyword>
<accession>A0ABU1YWW2</accession>
<dbReference type="InterPro" id="IPR046373">
    <property type="entry name" value="Acyl-CoA_Oxase/DH_mid-dom_sf"/>
</dbReference>
<evidence type="ECO:0000259" key="8">
    <source>
        <dbReference type="Pfam" id="PF02771"/>
    </source>
</evidence>
<evidence type="ECO:0000259" key="6">
    <source>
        <dbReference type="Pfam" id="PF00441"/>
    </source>
</evidence>
<reference evidence="9" key="1">
    <citation type="submission" date="2023-07" db="EMBL/GenBank/DDBJ databases">
        <title>Sequencing the genomes of 1000 actinobacteria strains.</title>
        <authorList>
            <person name="Klenk H.-P."/>
        </authorList>
    </citation>
    <scope>NUCLEOTIDE SEQUENCE</scope>
    <source>
        <strain evidence="9">DSM 13068</strain>
    </source>
</reference>
<dbReference type="Pfam" id="PF02771">
    <property type="entry name" value="Acyl-CoA_dh_N"/>
    <property type="match status" value="1"/>
</dbReference>
<dbReference type="PANTHER" id="PTHR43884">
    <property type="entry name" value="ACYL-COA DEHYDROGENASE"/>
    <property type="match status" value="1"/>
</dbReference>
<dbReference type="RefSeq" id="WP_310245301.1">
    <property type="nucleotide sequence ID" value="NZ_JAVDXX010000001.1"/>
</dbReference>
<evidence type="ECO:0000256" key="2">
    <source>
        <dbReference type="ARBA" id="ARBA00009347"/>
    </source>
</evidence>
<comment type="cofactor">
    <cofactor evidence="1 5">
        <name>FAD</name>
        <dbReference type="ChEBI" id="CHEBI:57692"/>
    </cofactor>
</comment>
<feature type="domain" description="Acyl-CoA oxidase/dehydrogenase middle" evidence="7">
    <location>
        <begin position="141"/>
        <end position="239"/>
    </location>
</feature>
<name>A0ABU1YWW2_9MICC</name>
<dbReference type="Proteomes" id="UP001180715">
    <property type="component" value="Unassembled WGS sequence"/>
</dbReference>
<dbReference type="SUPFAM" id="SSF47203">
    <property type="entry name" value="Acyl-CoA dehydrogenase C-terminal domain-like"/>
    <property type="match status" value="1"/>
</dbReference>